<evidence type="ECO:0000256" key="8">
    <source>
        <dbReference type="ARBA" id="ARBA00022777"/>
    </source>
</evidence>
<accession>A0A9P0HHI7</accession>
<feature type="domain" description="Pyruvate kinase C-terminal" evidence="17">
    <location>
        <begin position="492"/>
        <end position="608"/>
    </location>
</feature>
<comment type="catalytic activity">
    <reaction evidence="13">
        <text>pyruvate + ATP = phosphoenolpyruvate + ADP + H(+)</text>
        <dbReference type="Rhea" id="RHEA:18157"/>
        <dbReference type="ChEBI" id="CHEBI:15361"/>
        <dbReference type="ChEBI" id="CHEBI:15378"/>
        <dbReference type="ChEBI" id="CHEBI:30616"/>
        <dbReference type="ChEBI" id="CHEBI:58702"/>
        <dbReference type="ChEBI" id="CHEBI:456216"/>
        <dbReference type="EC" id="2.7.1.40"/>
    </reaction>
    <physiologicalReaction direction="right-to-left" evidence="13">
        <dbReference type="Rhea" id="RHEA:18159"/>
    </physiologicalReaction>
</comment>
<evidence type="ECO:0000256" key="3">
    <source>
        <dbReference type="ARBA" id="ARBA00004997"/>
    </source>
</evidence>
<dbReference type="InterPro" id="IPR036918">
    <property type="entry name" value="Pyrv_Knase_C_sf"/>
</dbReference>
<comment type="function">
    <text evidence="14">Pyruvate kinase that catalyzes the conversion of phosphoenolpyruvate to pyruvate with the synthesis of ATP, and which plays a key role in glycolysis.</text>
</comment>
<keyword evidence="6" id="KW-0479">Metal-binding</keyword>
<organism evidence="18 19">
    <name type="scientific">Nezara viridula</name>
    <name type="common">Southern green stink bug</name>
    <name type="synonym">Cimex viridulus</name>
    <dbReference type="NCBI Taxonomy" id="85310"/>
    <lineage>
        <taxon>Eukaryota</taxon>
        <taxon>Metazoa</taxon>
        <taxon>Ecdysozoa</taxon>
        <taxon>Arthropoda</taxon>
        <taxon>Hexapoda</taxon>
        <taxon>Insecta</taxon>
        <taxon>Pterygota</taxon>
        <taxon>Neoptera</taxon>
        <taxon>Paraneoptera</taxon>
        <taxon>Hemiptera</taxon>
        <taxon>Heteroptera</taxon>
        <taxon>Panheteroptera</taxon>
        <taxon>Pentatomomorpha</taxon>
        <taxon>Pentatomoidea</taxon>
        <taxon>Pentatomidae</taxon>
        <taxon>Pentatominae</taxon>
        <taxon>Nezara</taxon>
    </lineage>
</organism>
<dbReference type="SUPFAM" id="SSF52935">
    <property type="entry name" value="PK C-terminal domain-like"/>
    <property type="match status" value="1"/>
</dbReference>
<keyword evidence="11 15" id="KW-0324">Glycolysis</keyword>
<dbReference type="InterPro" id="IPR015813">
    <property type="entry name" value="Pyrv/PenolPyrv_kinase-like_dom"/>
</dbReference>
<evidence type="ECO:0000256" key="13">
    <source>
        <dbReference type="ARBA" id="ARBA00048967"/>
    </source>
</evidence>
<dbReference type="Gene3D" id="3.40.1380.20">
    <property type="entry name" value="Pyruvate kinase, C-terminal domain"/>
    <property type="match status" value="1"/>
</dbReference>
<dbReference type="InterPro" id="IPR040442">
    <property type="entry name" value="Pyrv_kinase-like_dom_sf"/>
</dbReference>
<evidence type="ECO:0000256" key="12">
    <source>
        <dbReference type="ARBA" id="ARBA00023317"/>
    </source>
</evidence>
<dbReference type="GO" id="GO:0030955">
    <property type="term" value="F:potassium ion binding"/>
    <property type="evidence" value="ECO:0007669"/>
    <property type="project" value="InterPro"/>
</dbReference>
<evidence type="ECO:0000256" key="9">
    <source>
        <dbReference type="ARBA" id="ARBA00022840"/>
    </source>
</evidence>
<dbReference type="InterPro" id="IPR015806">
    <property type="entry name" value="Pyrv_Knase_insert_dom_sf"/>
</dbReference>
<keyword evidence="10 15" id="KW-0460">Magnesium</keyword>
<dbReference type="GO" id="GO:0000287">
    <property type="term" value="F:magnesium ion binding"/>
    <property type="evidence" value="ECO:0007669"/>
    <property type="project" value="InterPro"/>
</dbReference>
<dbReference type="FunFam" id="2.40.33.10:FF:000001">
    <property type="entry name" value="Pyruvate kinase"/>
    <property type="match status" value="1"/>
</dbReference>
<dbReference type="Gene3D" id="3.20.20.60">
    <property type="entry name" value="Phosphoenolpyruvate-binding domains"/>
    <property type="match status" value="1"/>
</dbReference>
<evidence type="ECO:0000256" key="4">
    <source>
        <dbReference type="ARBA" id="ARBA00008663"/>
    </source>
</evidence>
<dbReference type="Gene3D" id="2.40.33.10">
    <property type="entry name" value="PK beta-barrel domain-like"/>
    <property type="match status" value="1"/>
</dbReference>
<evidence type="ECO:0000259" key="17">
    <source>
        <dbReference type="Pfam" id="PF02887"/>
    </source>
</evidence>
<dbReference type="GO" id="GO:0016301">
    <property type="term" value="F:kinase activity"/>
    <property type="evidence" value="ECO:0007669"/>
    <property type="project" value="UniProtKB-KW"/>
</dbReference>
<evidence type="ECO:0000256" key="7">
    <source>
        <dbReference type="ARBA" id="ARBA00022741"/>
    </source>
</evidence>
<dbReference type="PANTHER" id="PTHR11817">
    <property type="entry name" value="PYRUVATE KINASE"/>
    <property type="match status" value="1"/>
</dbReference>
<reference evidence="18" key="1">
    <citation type="submission" date="2022-01" db="EMBL/GenBank/DDBJ databases">
        <authorList>
            <person name="King R."/>
        </authorList>
    </citation>
    <scope>NUCLEOTIDE SEQUENCE</scope>
</reference>
<keyword evidence="9" id="KW-0067">ATP-binding</keyword>
<name>A0A9P0HHI7_NEZVI</name>
<dbReference type="GO" id="GO:0005524">
    <property type="term" value="F:ATP binding"/>
    <property type="evidence" value="ECO:0007669"/>
    <property type="project" value="UniProtKB-KW"/>
</dbReference>
<evidence type="ECO:0000256" key="5">
    <source>
        <dbReference type="ARBA" id="ARBA00022679"/>
    </source>
</evidence>
<evidence type="ECO:0000313" key="18">
    <source>
        <dbReference type="EMBL" id="CAH1401887.1"/>
    </source>
</evidence>
<dbReference type="EC" id="2.7.1.40" evidence="15"/>
<dbReference type="OrthoDB" id="108365at2759"/>
<evidence type="ECO:0000259" key="16">
    <source>
        <dbReference type="Pfam" id="PF00224"/>
    </source>
</evidence>
<keyword evidence="19" id="KW-1185">Reference proteome</keyword>
<dbReference type="GO" id="GO:0004743">
    <property type="term" value="F:pyruvate kinase activity"/>
    <property type="evidence" value="ECO:0007669"/>
    <property type="project" value="UniProtKB-EC"/>
</dbReference>
<keyword evidence="12" id="KW-0670">Pyruvate</keyword>
<evidence type="ECO:0000256" key="11">
    <source>
        <dbReference type="ARBA" id="ARBA00023152"/>
    </source>
</evidence>
<evidence type="ECO:0000256" key="2">
    <source>
        <dbReference type="ARBA" id="ARBA00001958"/>
    </source>
</evidence>
<dbReference type="SUPFAM" id="SSF50800">
    <property type="entry name" value="PK beta-barrel domain-like"/>
    <property type="match status" value="1"/>
</dbReference>
<protein>
    <recommendedName>
        <fullName evidence="15">Pyruvate kinase</fullName>
        <ecNumber evidence="15">2.7.1.40</ecNumber>
    </recommendedName>
</protein>
<dbReference type="PRINTS" id="PR01050">
    <property type="entry name" value="PYRUVTKNASE"/>
</dbReference>
<comment type="pathway">
    <text evidence="3 15">Carbohydrate degradation; glycolysis; pyruvate from D-glyceraldehyde 3-phosphate: step 5/5.</text>
</comment>
<dbReference type="Pfam" id="PF02887">
    <property type="entry name" value="PK_C"/>
    <property type="match status" value="1"/>
</dbReference>
<evidence type="ECO:0000256" key="1">
    <source>
        <dbReference type="ARBA" id="ARBA00001946"/>
    </source>
</evidence>
<proteinExistence type="inferred from homology"/>
<comment type="cofactor">
    <cofactor evidence="1">
        <name>Mg(2+)</name>
        <dbReference type="ChEBI" id="CHEBI:18420"/>
    </cofactor>
</comment>
<dbReference type="InterPro" id="IPR011037">
    <property type="entry name" value="Pyrv_Knase-like_insert_dom_sf"/>
</dbReference>
<dbReference type="FunFam" id="3.20.20.60:FF:000025">
    <property type="entry name" value="Pyruvate kinase"/>
    <property type="match status" value="1"/>
</dbReference>
<dbReference type="NCBIfam" id="NF004491">
    <property type="entry name" value="PRK05826.1"/>
    <property type="match status" value="1"/>
</dbReference>
<dbReference type="AlphaFoldDB" id="A0A9P0HHI7"/>
<dbReference type="NCBIfam" id="TIGR01064">
    <property type="entry name" value="pyruv_kin"/>
    <property type="match status" value="1"/>
</dbReference>
<dbReference type="PROSITE" id="PS00110">
    <property type="entry name" value="PYRUVATE_KINASE"/>
    <property type="match status" value="1"/>
</dbReference>
<comment type="similarity">
    <text evidence="4 15">Belongs to the pyruvate kinase family.</text>
</comment>
<dbReference type="SUPFAM" id="SSF51621">
    <property type="entry name" value="Phosphoenolpyruvate/pyruvate domain"/>
    <property type="match status" value="1"/>
</dbReference>
<evidence type="ECO:0000256" key="14">
    <source>
        <dbReference type="ARBA" id="ARBA00058419"/>
    </source>
</evidence>
<dbReference type="InterPro" id="IPR015793">
    <property type="entry name" value="Pyrv_Knase_brl"/>
</dbReference>
<dbReference type="InterPro" id="IPR018209">
    <property type="entry name" value="Pyrv_Knase_AS"/>
</dbReference>
<sequence length="625" mass="70031">MMFQIKSSRFTGTINNILRLRRNPGMVEIISRCKNESSDHNDSMWIENREVGIWGNAEEIFSSPNNVKTQKIGKSERRYQTVKYKDEDEHNMRVKVLTKQHLYPTYMQYISTLDVNSNIKYTKKAGIICTIGPASRSVDILVKMMDAGMDMARLNFSHGTHDFHRESIVNIRKAVEIRSKRAGRPLPIAIALDTKGPEVRTGLIAEESKEVDVKNGTTMTLHTEKSYFDKGTVSDIYIDLATLPSIVKPGTVIYIDDGLIELKVLETGGTWIKCFVENGGKLGSQKGVNIPGSKLNLPAISEKDKLDIRFAMEQDIDIIFASFIRRKEDVFEIRKEIDAKEDYERIRIVSKIENHEGIDNVDEITDVSDGIMVARGDLGIEISSERVFLAQKRMIASCNLAGKPVICATQMLESMVKKPRPTRAESSDVANAILDGADCVMLSAETAKGKYPVKCVQIMVEICKASEEAVQHMKVFQEVTRLTPMPSDKTTAVAIAAVAAANKTLATAILVMTTTGYSAFVVAKFRPPCNIFAITAKHSVARKCFLYRGIIPVIHNRKKQDDWSLDTEQKIRTGLKAGLQMEYIHKGDMVVVMTGWKKGRGNTSTMRLIEVTDEVCRRVFNEENT</sequence>
<gene>
    <name evidence="18" type="ORF">NEZAVI_LOCUS10825</name>
</gene>
<dbReference type="InterPro" id="IPR001697">
    <property type="entry name" value="Pyr_Knase"/>
</dbReference>
<dbReference type="EMBL" id="OV725081">
    <property type="protein sequence ID" value="CAH1401887.1"/>
    <property type="molecule type" value="Genomic_DNA"/>
</dbReference>
<keyword evidence="8 15" id="KW-0418">Kinase</keyword>
<evidence type="ECO:0000313" key="19">
    <source>
        <dbReference type="Proteomes" id="UP001152798"/>
    </source>
</evidence>
<dbReference type="NCBIfam" id="NF004978">
    <property type="entry name" value="PRK06354.1"/>
    <property type="match status" value="1"/>
</dbReference>
<dbReference type="Proteomes" id="UP001152798">
    <property type="component" value="Chromosome 5"/>
</dbReference>
<feature type="domain" description="Pyruvate kinase barrel" evidence="16">
    <location>
        <begin position="123"/>
        <end position="456"/>
    </location>
</feature>
<evidence type="ECO:0000256" key="10">
    <source>
        <dbReference type="ARBA" id="ARBA00022842"/>
    </source>
</evidence>
<dbReference type="Pfam" id="PF00224">
    <property type="entry name" value="PK"/>
    <property type="match status" value="1"/>
</dbReference>
<comment type="cofactor">
    <cofactor evidence="2">
        <name>K(+)</name>
        <dbReference type="ChEBI" id="CHEBI:29103"/>
    </cofactor>
</comment>
<keyword evidence="7" id="KW-0547">Nucleotide-binding</keyword>
<dbReference type="InterPro" id="IPR015795">
    <property type="entry name" value="Pyrv_Knase_C"/>
</dbReference>
<evidence type="ECO:0000256" key="15">
    <source>
        <dbReference type="RuleBase" id="RU000504"/>
    </source>
</evidence>
<evidence type="ECO:0000256" key="6">
    <source>
        <dbReference type="ARBA" id="ARBA00022723"/>
    </source>
</evidence>
<keyword evidence="5 15" id="KW-0808">Transferase</keyword>